<organism evidence="1 2">
    <name type="scientific">Catharanthus roseus</name>
    <name type="common">Madagascar periwinkle</name>
    <name type="synonym">Vinca rosea</name>
    <dbReference type="NCBI Taxonomy" id="4058"/>
    <lineage>
        <taxon>Eukaryota</taxon>
        <taxon>Viridiplantae</taxon>
        <taxon>Streptophyta</taxon>
        <taxon>Embryophyta</taxon>
        <taxon>Tracheophyta</taxon>
        <taxon>Spermatophyta</taxon>
        <taxon>Magnoliopsida</taxon>
        <taxon>eudicotyledons</taxon>
        <taxon>Gunneridae</taxon>
        <taxon>Pentapetalae</taxon>
        <taxon>asterids</taxon>
        <taxon>lamiids</taxon>
        <taxon>Gentianales</taxon>
        <taxon>Apocynaceae</taxon>
        <taxon>Rauvolfioideae</taxon>
        <taxon>Vinceae</taxon>
        <taxon>Catharanthinae</taxon>
        <taxon>Catharanthus</taxon>
    </lineage>
</organism>
<reference evidence="2" key="1">
    <citation type="journal article" date="2023" name="Nat. Plants">
        <title>Single-cell RNA sequencing provides a high-resolution roadmap for understanding the multicellular compartmentation of specialized metabolism.</title>
        <authorList>
            <person name="Sun S."/>
            <person name="Shen X."/>
            <person name="Li Y."/>
            <person name="Li Y."/>
            <person name="Wang S."/>
            <person name="Li R."/>
            <person name="Zhang H."/>
            <person name="Shen G."/>
            <person name="Guo B."/>
            <person name="Wei J."/>
            <person name="Xu J."/>
            <person name="St-Pierre B."/>
            <person name="Chen S."/>
            <person name="Sun C."/>
        </authorList>
    </citation>
    <scope>NUCLEOTIDE SEQUENCE [LARGE SCALE GENOMIC DNA]</scope>
</reference>
<proteinExistence type="predicted"/>
<dbReference type="Proteomes" id="UP001060085">
    <property type="component" value="Linkage Group LG04"/>
</dbReference>
<comment type="caution">
    <text evidence="1">The sequence shown here is derived from an EMBL/GenBank/DDBJ whole genome shotgun (WGS) entry which is preliminary data.</text>
</comment>
<evidence type="ECO:0000313" key="2">
    <source>
        <dbReference type="Proteomes" id="UP001060085"/>
    </source>
</evidence>
<evidence type="ECO:0000313" key="1">
    <source>
        <dbReference type="EMBL" id="KAI5669529.1"/>
    </source>
</evidence>
<accession>A0ACC0BA32</accession>
<gene>
    <name evidence="1" type="ORF">M9H77_19382</name>
</gene>
<name>A0ACC0BA32_CATRO</name>
<sequence length="240" mass="26570">MKVAKKSILLFRDAEGFGNAIFNALQSNPKSNLQRLEDYFELSLEKYGIEDSKASGSISHFVNENGKYEVSVLLMENYEPPVFALALNELLASLVGQNSTEIPTFVVPFVVAASKLKLESKNAVSSHKVSVYGLQFGSATEPTDALSSKLQQPPPSLQIFHEQLACFLQFARVLKLSAFVIVGQSGQDISQNSKRDLEVINEVGELLARYSSLCFSKERIAWTPIKSSKVTEEPWRALYG</sequence>
<keyword evidence="2" id="KW-1185">Reference proteome</keyword>
<dbReference type="EMBL" id="CM044704">
    <property type="protein sequence ID" value="KAI5669529.1"/>
    <property type="molecule type" value="Genomic_DNA"/>
</dbReference>
<protein>
    <submittedName>
        <fullName evidence="1">Uncharacterized protein</fullName>
    </submittedName>
</protein>